<dbReference type="Proteomes" id="UP000030671">
    <property type="component" value="Unassembled WGS sequence"/>
</dbReference>
<dbReference type="OrthoDB" id="5549158at2759"/>
<dbReference type="EMBL" id="KI925454">
    <property type="protein sequence ID" value="ETW87289.1"/>
    <property type="molecule type" value="Genomic_DNA"/>
</dbReference>
<dbReference type="AlphaFoldDB" id="W4KNM5"/>
<keyword evidence="6 9" id="KW-0804">Transcription</keyword>
<dbReference type="GO" id="GO:0003712">
    <property type="term" value="F:transcription coregulator activity"/>
    <property type="evidence" value="ECO:0007669"/>
    <property type="project" value="InterPro"/>
</dbReference>
<evidence type="ECO:0000256" key="6">
    <source>
        <dbReference type="ARBA" id="ARBA00023163"/>
    </source>
</evidence>
<comment type="subcellular location">
    <subcellularLocation>
        <location evidence="1 9">Nucleus</location>
    </subcellularLocation>
</comment>
<evidence type="ECO:0000256" key="3">
    <source>
        <dbReference type="ARBA" id="ARBA00020628"/>
    </source>
</evidence>
<dbReference type="PANTHER" id="PTHR35784">
    <property type="entry name" value="MEDIATOR OF RNA POLYMERASE II TRANSCRIPTION SUBUNIT 5"/>
    <property type="match status" value="1"/>
</dbReference>
<keyword evidence="11" id="KW-1185">Reference proteome</keyword>
<evidence type="ECO:0000256" key="2">
    <source>
        <dbReference type="ARBA" id="ARBA00008782"/>
    </source>
</evidence>
<evidence type="ECO:0000256" key="4">
    <source>
        <dbReference type="ARBA" id="ARBA00023015"/>
    </source>
</evidence>
<keyword evidence="7 9" id="KW-0539">Nucleus</keyword>
<comment type="subunit">
    <text evidence="9">Component of the Mediator complex.</text>
</comment>
<gene>
    <name evidence="9" type="primary">MED5</name>
    <name evidence="10" type="ORF">HETIRDRAFT_307456</name>
</gene>
<evidence type="ECO:0000256" key="1">
    <source>
        <dbReference type="ARBA" id="ARBA00004123"/>
    </source>
</evidence>
<dbReference type="PANTHER" id="PTHR35784:SF1">
    <property type="entry name" value="MEDIATOR OF RNA POLYMERASE II TRANSCRIPTION SUBUNIT 5"/>
    <property type="match status" value="1"/>
</dbReference>
<protein>
    <recommendedName>
        <fullName evidence="3 9">Mediator of RNA polymerase II transcription subunit 5</fullName>
    </recommendedName>
    <alternativeName>
        <fullName evidence="8 9">Mediator complex subunit 5</fullName>
    </alternativeName>
</protein>
<accession>W4KNM5</accession>
<dbReference type="GeneID" id="20669491"/>
<evidence type="ECO:0000313" key="10">
    <source>
        <dbReference type="EMBL" id="ETW87289.1"/>
    </source>
</evidence>
<dbReference type="HOGENOM" id="CLU_306283_0_0_1"/>
<keyword evidence="4 9" id="KW-0805">Transcription regulation</keyword>
<evidence type="ECO:0000256" key="9">
    <source>
        <dbReference type="RuleBase" id="RU364142"/>
    </source>
</evidence>
<dbReference type="eggNOG" id="ENOG502S7J1">
    <property type="taxonomic scope" value="Eukaryota"/>
</dbReference>
<reference evidence="10 11" key="1">
    <citation type="journal article" date="2012" name="New Phytol.">
        <title>Insight into trade-off between wood decay and parasitism from the genome of a fungal forest pathogen.</title>
        <authorList>
            <person name="Olson A."/>
            <person name="Aerts A."/>
            <person name="Asiegbu F."/>
            <person name="Belbahri L."/>
            <person name="Bouzid O."/>
            <person name="Broberg A."/>
            <person name="Canback B."/>
            <person name="Coutinho P.M."/>
            <person name="Cullen D."/>
            <person name="Dalman K."/>
            <person name="Deflorio G."/>
            <person name="van Diepen L.T."/>
            <person name="Dunand C."/>
            <person name="Duplessis S."/>
            <person name="Durling M."/>
            <person name="Gonthier P."/>
            <person name="Grimwood J."/>
            <person name="Fossdal C.G."/>
            <person name="Hansson D."/>
            <person name="Henrissat B."/>
            <person name="Hietala A."/>
            <person name="Himmelstrand K."/>
            <person name="Hoffmeister D."/>
            <person name="Hogberg N."/>
            <person name="James T.Y."/>
            <person name="Karlsson M."/>
            <person name="Kohler A."/>
            <person name="Kues U."/>
            <person name="Lee Y.H."/>
            <person name="Lin Y.C."/>
            <person name="Lind M."/>
            <person name="Lindquist E."/>
            <person name="Lombard V."/>
            <person name="Lucas S."/>
            <person name="Lunden K."/>
            <person name="Morin E."/>
            <person name="Murat C."/>
            <person name="Park J."/>
            <person name="Raffaello T."/>
            <person name="Rouze P."/>
            <person name="Salamov A."/>
            <person name="Schmutz J."/>
            <person name="Solheim H."/>
            <person name="Stahlberg J."/>
            <person name="Velez H."/>
            <person name="de Vries R.P."/>
            <person name="Wiebenga A."/>
            <person name="Woodward S."/>
            <person name="Yakovlev I."/>
            <person name="Garbelotto M."/>
            <person name="Martin F."/>
            <person name="Grigoriev I.V."/>
            <person name="Stenlid J."/>
        </authorList>
    </citation>
    <scope>NUCLEOTIDE SEQUENCE [LARGE SCALE GENOMIC DNA]</scope>
    <source>
        <strain evidence="10 11">TC 32-1</strain>
    </source>
</reference>
<keyword evidence="5 9" id="KW-0010">Activator</keyword>
<comment type="function">
    <text evidence="9">Component of the Mediator complex, a coactivator involved in the regulated transcription of nearly all RNA polymerase II-dependent genes. Mediator functions as a bridge to convey information from gene-specific regulatory proteins to the basal RNA polymerase II transcription machinery. Mediator is recruited to promoters by direct interactions with regulatory proteins and serves as a scaffold for the assembly of a functional preinitiation complex with RNA polymerase II and the general transcription factors.</text>
</comment>
<evidence type="ECO:0000256" key="5">
    <source>
        <dbReference type="ARBA" id="ARBA00023159"/>
    </source>
</evidence>
<evidence type="ECO:0000256" key="8">
    <source>
        <dbReference type="ARBA" id="ARBA00031256"/>
    </source>
</evidence>
<dbReference type="Pfam" id="PF08689">
    <property type="entry name" value="Med5"/>
    <property type="match status" value="1"/>
</dbReference>
<dbReference type="RefSeq" id="XP_009541209.1">
    <property type="nucleotide sequence ID" value="XM_009542914.1"/>
</dbReference>
<dbReference type="GO" id="GO:0006357">
    <property type="term" value="P:regulation of transcription by RNA polymerase II"/>
    <property type="evidence" value="ECO:0007669"/>
    <property type="project" value="InterPro"/>
</dbReference>
<dbReference type="GO" id="GO:0016592">
    <property type="term" value="C:mediator complex"/>
    <property type="evidence" value="ECO:0007669"/>
    <property type="project" value="InterPro"/>
</dbReference>
<evidence type="ECO:0000256" key="7">
    <source>
        <dbReference type="ARBA" id="ARBA00023242"/>
    </source>
</evidence>
<dbReference type="InterPro" id="IPR014801">
    <property type="entry name" value="Mediator_Med5_fun"/>
</dbReference>
<organism evidence="10 11">
    <name type="scientific">Heterobasidion irregulare (strain TC 32-1)</name>
    <dbReference type="NCBI Taxonomy" id="747525"/>
    <lineage>
        <taxon>Eukaryota</taxon>
        <taxon>Fungi</taxon>
        <taxon>Dikarya</taxon>
        <taxon>Basidiomycota</taxon>
        <taxon>Agaricomycotina</taxon>
        <taxon>Agaricomycetes</taxon>
        <taxon>Russulales</taxon>
        <taxon>Bondarzewiaceae</taxon>
        <taxon>Heterobasidion</taxon>
        <taxon>Heterobasidion annosum species complex</taxon>
    </lineage>
</organism>
<evidence type="ECO:0000313" key="11">
    <source>
        <dbReference type="Proteomes" id="UP000030671"/>
    </source>
</evidence>
<proteinExistence type="inferred from homology"/>
<dbReference type="KEGG" id="hir:HETIRDRAFT_307456"/>
<name>W4KNM5_HETIT</name>
<feature type="non-terminal residue" evidence="10">
    <location>
        <position position="1"/>
    </location>
</feature>
<comment type="similarity">
    <text evidence="2 9">Belongs to the Mediator complex subunit 5 family.</text>
</comment>
<sequence>DSVLILLSLYPGDFALQSYLRDAIHDGILSLGVFVTTFLLAARSPDLHDPATLDMLCRIAIESHFSSGLLLSSSSVISFTESPDGILTSIRNALELLKTAHSLPISHFHRLIESVGYLVTLLTSSFTDISKVPRAQAMACAEEIREAQQMFSLSQDVREALAVFAHHLDIWNDGSSTPILEMPPMHTVQPSLGKGDILAPGTESDVVTCSLMLYHLVSGNLGISKTSQVSNRARDFGSGNDAHAAALIVATFRATSWTLTKFYTRLLAASISCLFQDIQSRLGKGPNPLWRAFIVGRLPRLLLLSGKAIEADGSMAADPHTAVRDALSVIFLSQPKNPHLMQYDGALDMLSEPENSRAPSFARDFTQQLLAVGLVDQMFAARVDATLANDNSSRLQIDAREAGVDLESYLTYRISSENGADDTSAFLERVYQDFRCHPVFSEIVRKRFTALATSGDVESLGYLAKILYMNEAALDLVSLHVKISELTAHALVLLEDYDCETVGDPGTAVSHLGDVVIFLQWTLARYNLSTTLHILGEKTLDPGFLRVTDNVRRIEDLSSEQAAAFNSWFKALFDKNSEGIEDGVLRSTRPKMLLMMAATLCSHAITACTEHKIDVDVLANGFSFFTGPLLSWTLVGVVKTLVREMKQTRYQSPHHLNILRTLILSPTCPRSVLRLCGHDILRLLSDPQLAAFIPETANLPAIQAVINEALGLRDDSECSRRLNAIAIVWADQPRHAIQTAFSMIQLGKAPSLDVVRCLAITPPTRFLHTFWFELSMATSLSIDTLRRVALYVLAIPRTPNIPPLLPLFLHNVFPSILDTMDRQPTGAQSMHIELLAGIVSSAVMTALHLERAVLTTTGEQRFILGEPSSAMARRLAADLRHRKHNVTAKLIAQRLTSSATFVASFPVFKMEI</sequence>
<dbReference type="STRING" id="747525.W4KNM5"/>
<dbReference type="InParanoid" id="W4KNM5"/>